<protein>
    <submittedName>
        <fullName evidence="2">Uncharacterized protein</fullName>
    </submittedName>
</protein>
<feature type="region of interest" description="Disordered" evidence="1">
    <location>
        <begin position="147"/>
        <end position="170"/>
    </location>
</feature>
<reference evidence="2" key="1">
    <citation type="submission" date="2020-08" db="EMBL/GenBank/DDBJ databases">
        <title>Multicomponent nature underlies the extraordinary mechanical properties of spider dragline silk.</title>
        <authorList>
            <person name="Kono N."/>
            <person name="Nakamura H."/>
            <person name="Mori M."/>
            <person name="Yoshida Y."/>
            <person name="Ohtoshi R."/>
            <person name="Malay A.D."/>
            <person name="Moran D.A.P."/>
            <person name="Tomita M."/>
            <person name="Numata K."/>
            <person name="Arakawa K."/>
        </authorList>
    </citation>
    <scope>NUCLEOTIDE SEQUENCE</scope>
</reference>
<dbReference type="AlphaFoldDB" id="A0A8X6X4V7"/>
<dbReference type="OrthoDB" id="6436282at2759"/>
<evidence type="ECO:0000313" key="3">
    <source>
        <dbReference type="Proteomes" id="UP000886998"/>
    </source>
</evidence>
<dbReference type="EMBL" id="BMAV01005273">
    <property type="protein sequence ID" value="GFY46212.1"/>
    <property type="molecule type" value="Genomic_DNA"/>
</dbReference>
<comment type="caution">
    <text evidence="2">The sequence shown here is derived from an EMBL/GenBank/DDBJ whole genome shotgun (WGS) entry which is preliminary data.</text>
</comment>
<evidence type="ECO:0000256" key="1">
    <source>
        <dbReference type="SAM" id="MobiDB-lite"/>
    </source>
</evidence>
<accession>A0A8X6X4V7</accession>
<dbReference type="Proteomes" id="UP000886998">
    <property type="component" value="Unassembled WGS sequence"/>
</dbReference>
<organism evidence="2 3">
    <name type="scientific">Trichonephila inaurata madagascariensis</name>
    <dbReference type="NCBI Taxonomy" id="2747483"/>
    <lineage>
        <taxon>Eukaryota</taxon>
        <taxon>Metazoa</taxon>
        <taxon>Ecdysozoa</taxon>
        <taxon>Arthropoda</taxon>
        <taxon>Chelicerata</taxon>
        <taxon>Arachnida</taxon>
        <taxon>Araneae</taxon>
        <taxon>Araneomorphae</taxon>
        <taxon>Entelegynae</taxon>
        <taxon>Araneoidea</taxon>
        <taxon>Nephilidae</taxon>
        <taxon>Trichonephila</taxon>
        <taxon>Trichonephila inaurata</taxon>
    </lineage>
</organism>
<sequence length="170" mass="19720">MFLRSVNKHGGSHALAIGLSDTNGLCSNFFVILRDPLGEKRRTRVSFPKQASFDNVEKNREDDQNKRFLFSKTKPETPYPTQWTDPLHLRMRHLQSKQPRTPENPVYVEEHHQFACEARCRWSCCELALRFVDYAIYRRYLAQHPRPTLHGLPVPTSSLVSDKNGRKGAE</sequence>
<keyword evidence="3" id="KW-1185">Reference proteome</keyword>
<evidence type="ECO:0000313" key="2">
    <source>
        <dbReference type="EMBL" id="GFY46212.1"/>
    </source>
</evidence>
<name>A0A8X6X4V7_9ARAC</name>
<proteinExistence type="predicted"/>
<gene>
    <name evidence="2" type="ORF">TNIN_212281</name>
</gene>